<evidence type="ECO:0000259" key="1">
    <source>
        <dbReference type="Pfam" id="PF24626"/>
    </source>
</evidence>
<accession>A0A438BN06</accession>
<name>A0A438BN06_VITVI</name>
<organism evidence="2 3">
    <name type="scientific">Vitis vinifera</name>
    <name type="common">Grape</name>
    <dbReference type="NCBI Taxonomy" id="29760"/>
    <lineage>
        <taxon>Eukaryota</taxon>
        <taxon>Viridiplantae</taxon>
        <taxon>Streptophyta</taxon>
        <taxon>Embryophyta</taxon>
        <taxon>Tracheophyta</taxon>
        <taxon>Spermatophyta</taxon>
        <taxon>Magnoliopsida</taxon>
        <taxon>eudicotyledons</taxon>
        <taxon>Gunneridae</taxon>
        <taxon>Pentapetalae</taxon>
        <taxon>rosids</taxon>
        <taxon>Vitales</taxon>
        <taxon>Vitaceae</taxon>
        <taxon>Viteae</taxon>
        <taxon>Vitis</taxon>
    </lineage>
</organism>
<feature type="domain" description="Tf2-1-like SH3-like" evidence="1">
    <location>
        <begin position="69"/>
        <end position="133"/>
    </location>
</feature>
<dbReference type="PANTHER" id="PTHR46148:SF60">
    <property type="entry name" value="CHROMO DOMAIN-CONTAINING PROTEIN"/>
    <property type="match status" value="1"/>
</dbReference>
<dbReference type="InterPro" id="IPR016197">
    <property type="entry name" value="Chromo-like_dom_sf"/>
</dbReference>
<dbReference type="PANTHER" id="PTHR46148">
    <property type="entry name" value="CHROMO DOMAIN-CONTAINING PROTEIN"/>
    <property type="match status" value="1"/>
</dbReference>
<comment type="caution">
    <text evidence="2">The sequence shown here is derived from an EMBL/GenBank/DDBJ whole genome shotgun (WGS) entry which is preliminary data.</text>
</comment>
<dbReference type="InterPro" id="IPR056924">
    <property type="entry name" value="SH3_Tf2-1"/>
</dbReference>
<dbReference type="EMBL" id="QGNW01002709">
    <property type="protein sequence ID" value="RVW12357.1"/>
    <property type="molecule type" value="Genomic_DNA"/>
</dbReference>
<evidence type="ECO:0000313" key="2">
    <source>
        <dbReference type="EMBL" id="RVW12357.1"/>
    </source>
</evidence>
<protein>
    <recommendedName>
        <fullName evidence="1">Tf2-1-like SH3-like domain-containing protein</fullName>
    </recommendedName>
</protein>
<evidence type="ECO:0000313" key="3">
    <source>
        <dbReference type="Proteomes" id="UP000288805"/>
    </source>
</evidence>
<dbReference type="AlphaFoldDB" id="A0A438BN06"/>
<reference evidence="2 3" key="1">
    <citation type="journal article" date="2018" name="PLoS Genet.">
        <title>Population sequencing reveals clonal diversity and ancestral inbreeding in the grapevine cultivar Chardonnay.</title>
        <authorList>
            <person name="Roach M.J."/>
            <person name="Johnson D.L."/>
            <person name="Bohlmann J."/>
            <person name="van Vuuren H.J."/>
            <person name="Jones S.J."/>
            <person name="Pretorius I.S."/>
            <person name="Schmidt S.A."/>
            <person name="Borneman A.R."/>
        </authorList>
    </citation>
    <scope>NUCLEOTIDE SEQUENCE [LARGE SCALE GENOMIC DNA]</scope>
    <source>
        <strain evidence="3">cv. Chardonnay</strain>
        <tissue evidence="2">Leaf</tissue>
    </source>
</reference>
<dbReference type="SUPFAM" id="SSF54160">
    <property type="entry name" value="Chromo domain-like"/>
    <property type="match status" value="1"/>
</dbReference>
<proteinExistence type="predicted"/>
<sequence>MAPYEALYGRPCRSPMCWMESGEASLIGPKLVQETTDKIRVIRDRLLAAQSRQKSYADHRRRPLEFQIGDHVFLRVTPRKGVFRFGKRGKLAPRYVGPFEILQKIGEVAYKLALPPQLSGIHDVFHVSMLRKYEPDTTHVLDWQDLNLQEDVTYEEGPRQILDKKEKVLRTKTIPLVKVSWDHHGVEGATWELESDMRNKYRNSLQWNATSYLGGLVAAMWAATSCLGAWRPLYKGAAARFAPFHLQQLGPYHLIYCLCGTVGPWVKVPKALEEDTPMWVYGVGPAPGF</sequence>
<gene>
    <name evidence="2" type="ORF">CK203_116433</name>
</gene>
<dbReference type="Proteomes" id="UP000288805">
    <property type="component" value="Unassembled WGS sequence"/>
</dbReference>
<dbReference type="Pfam" id="PF24626">
    <property type="entry name" value="SH3_Tf2-1"/>
    <property type="match status" value="1"/>
</dbReference>